<comment type="function">
    <text evidence="12">Catalyzes the conversion of 4-hydroxy-tetrahydrodipicolinate (HTPA) to tetrahydrodipicolinate.</text>
</comment>
<keyword evidence="3 12" id="KW-0521">NADP</keyword>
<evidence type="ECO:0000313" key="15">
    <source>
        <dbReference type="EMBL" id="OJX60869.1"/>
    </source>
</evidence>
<feature type="binding site" evidence="12">
    <location>
        <position position="139"/>
    </location>
    <ligand>
        <name>(S)-2,3,4,5-tetrahydrodipicolinate</name>
        <dbReference type="ChEBI" id="CHEBI:16845"/>
    </ligand>
</feature>
<evidence type="ECO:0000256" key="6">
    <source>
        <dbReference type="ARBA" id="ARBA00023027"/>
    </source>
</evidence>
<evidence type="ECO:0000256" key="9">
    <source>
        <dbReference type="ARBA" id="ARBA00038983"/>
    </source>
</evidence>
<feature type="active site" description="Proton donor" evidence="12">
    <location>
        <position position="142"/>
    </location>
</feature>
<dbReference type="HAMAP" id="MF_00102">
    <property type="entry name" value="DapB"/>
    <property type="match status" value="1"/>
</dbReference>
<dbReference type="Proteomes" id="UP000184233">
    <property type="component" value="Unassembled WGS sequence"/>
</dbReference>
<dbReference type="AlphaFoldDB" id="A0A1M3L5T4"/>
<dbReference type="GO" id="GO:0051287">
    <property type="term" value="F:NAD binding"/>
    <property type="evidence" value="ECO:0007669"/>
    <property type="project" value="UniProtKB-UniRule"/>
</dbReference>
<evidence type="ECO:0000259" key="14">
    <source>
        <dbReference type="Pfam" id="PF05173"/>
    </source>
</evidence>
<comment type="pathway">
    <text evidence="8 12">Amino-acid biosynthesis; L-lysine biosynthesis via DAP pathway; (S)-tetrahydrodipicolinate from L-aspartate: step 4/4.</text>
</comment>
<keyword evidence="4 12" id="KW-0220">Diaminopimelate biosynthesis</keyword>
<comment type="caution">
    <text evidence="15">The sequence shown here is derived from an EMBL/GenBank/DDBJ whole genome shotgun (WGS) entry which is preliminary data.</text>
</comment>
<evidence type="ECO:0000256" key="2">
    <source>
        <dbReference type="ARBA" id="ARBA00022605"/>
    </source>
</evidence>
<comment type="similarity">
    <text evidence="1 12">Belongs to the DapB family.</text>
</comment>
<dbReference type="NCBIfam" id="TIGR00036">
    <property type="entry name" value="dapB"/>
    <property type="match status" value="1"/>
</dbReference>
<sequence length="250" mass="27455">MPTPTRIALVGHGAMGREIERLAPQTPCAITRIYDEARPFDAATVNDDIDVVIDFTQPDAVLATVETAARHGIDVVIGTTGWMQHMDRVKGICDRHGVGLIHGSNFSVGVQLFFRLVRAASILVQDVTEYDVMIHEWHHRRKKDSPSGTALTMAGIVLDELDRKTRIVTDAINDTPIAADMLHVSSTRGGEIVGRHVLTLDSAADRIELTHDARNRSGFALGALLAAEWIHGKTGVYDFTDVFPEIMSQR</sequence>
<comment type="catalytic activity">
    <reaction evidence="11 12">
        <text>(S)-2,3,4,5-tetrahydrodipicolinate + NAD(+) + H2O = (2S,4S)-4-hydroxy-2,3,4,5-tetrahydrodipicolinate + NADH + H(+)</text>
        <dbReference type="Rhea" id="RHEA:35323"/>
        <dbReference type="ChEBI" id="CHEBI:15377"/>
        <dbReference type="ChEBI" id="CHEBI:15378"/>
        <dbReference type="ChEBI" id="CHEBI:16845"/>
        <dbReference type="ChEBI" id="CHEBI:57540"/>
        <dbReference type="ChEBI" id="CHEBI:57945"/>
        <dbReference type="ChEBI" id="CHEBI:67139"/>
        <dbReference type="EC" id="1.17.1.8"/>
    </reaction>
</comment>
<dbReference type="Pfam" id="PF01113">
    <property type="entry name" value="DapB_N"/>
    <property type="match status" value="1"/>
</dbReference>
<accession>A0A1M3L5T4</accession>
<dbReference type="SUPFAM" id="SSF55347">
    <property type="entry name" value="Glyceraldehyde-3-phosphate dehydrogenase-like, C-terminal domain"/>
    <property type="match status" value="1"/>
</dbReference>
<evidence type="ECO:0000256" key="10">
    <source>
        <dbReference type="ARBA" id="ARBA00049080"/>
    </source>
</evidence>
<evidence type="ECO:0000259" key="13">
    <source>
        <dbReference type="Pfam" id="PF01113"/>
    </source>
</evidence>
<dbReference type="PANTHER" id="PTHR20836:SF0">
    <property type="entry name" value="4-HYDROXY-TETRAHYDRODIPICOLINATE REDUCTASE 1, CHLOROPLASTIC-RELATED"/>
    <property type="match status" value="1"/>
</dbReference>
<dbReference type="PANTHER" id="PTHR20836">
    <property type="entry name" value="DIHYDRODIPICOLINATE REDUCTASE"/>
    <property type="match status" value="1"/>
</dbReference>
<evidence type="ECO:0000256" key="11">
    <source>
        <dbReference type="ARBA" id="ARBA00049396"/>
    </source>
</evidence>
<gene>
    <name evidence="12" type="primary">dapB</name>
    <name evidence="15" type="ORF">BGO89_04710</name>
</gene>
<keyword evidence="6 12" id="KW-0520">NAD</keyword>
<evidence type="ECO:0000256" key="5">
    <source>
        <dbReference type="ARBA" id="ARBA00023002"/>
    </source>
</evidence>
<dbReference type="SUPFAM" id="SSF51735">
    <property type="entry name" value="NAD(P)-binding Rossmann-fold domains"/>
    <property type="match status" value="1"/>
</dbReference>
<dbReference type="GO" id="GO:0050661">
    <property type="term" value="F:NADP binding"/>
    <property type="evidence" value="ECO:0007669"/>
    <property type="project" value="UniProtKB-UniRule"/>
</dbReference>
<feature type="binding site" evidence="12">
    <location>
        <begin position="103"/>
        <end position="106"/>
    </location>
    <ligand>
        <name>NAD(+)</name>
        <dbReference type="ChEBI" id="CHEBI:57540"/>
    </ligand>
</feature>
<feature type="binding site" evidence="12">
    <location>
        <begin position="148"/>
        <end position="149"/>
    </location>
    <ligand>
        <name>(S)-2,3,4,5-tetrahydrodipicolinate</name>
        <dbReference type="ChEBI" id="CHEBI:16845"/>
    </ligand>
</feature>
<keyword evidence="7 12" id="KW-0457">Lysine biosynthesis</keyword>
<feature type="domain" description="Dihydrodipicolinate reductase C-terminal" evidence="14">
    <location>
        <begin position="109"/>
        <end position="242"/>
    </location>
</feature>
<dbReference type="GO" id="GO:0009089">
    <property type="term" value="P:lysine biosynthetic process via diaminopimelate"/>
    <property type="evidence" value="ECO:0007669"/>
    <property type="project" value="UniProtKB-UniRule"/>
</dbReference>
<reference evidence="15 16" key="1">
    <citation type="submission" date="2016-09" db="EMBL/GenBank/DDBJ databases">
        <title>Genome-resolved meta-omics ties microbial dynamics to process performance in biotechnology for thiocyanate degradation.</title>
        <authorList>
            <person name="Kantor R.S."/>
            <person name="Huddy R.J."/>
            <person name="Iyer R."/>
            <person name="Thomas B.C."/>
            <person name="Brown C.T."/>
            <person name="Anantharaman K."/>
            <person name="Tringe S."/>
            <person name="Hettich R.L."/>
            <person name="Harrison S.T."/>
            <person name="Banfield J.F."/>
        </authorList>
    </citation>
    <scope>NUCLEOTIDE SEQUENCE [LARGE SCALE GENOMIC DNA]</scope>
    <source>
        <strain evidence="15">59-99</strain>
    </source>
</reference>
<dbReference type="GO" id="GO:0005829">
    <property type="term" value="C:cytosol"/>
    <property type="evidence" value="ECO:0007669"/>
    <property type="project" value="TreeGrafter"/>
</dbReference>
<dbReference type="Gene3D" id="3.30.360.10">
    <property type="entry name" value="Dihydrodipicolinate Reductase, domain 2"/>
    <property type="match status" value="1"/>
</dbReference>
<evidence type="ECO:0000256" key="12">
    <source>
        <dbReference type="HAMAP-Rule" id="MF_00102"/>
    </source>
</evidence>
<dbReference type="GO" id="GO:0008839">
    <property type="term" value="F:4-hydroxy-tetrahydrodipicolinate reductase"/>
    <property type="evidence" value="ECO:0007669"/>
    <property type="project" value="UniProtKB-UniRule"/>
</dbReference>
<evidence type="ECO:0000256" key="4">
    <source>
        <dbReference type="ARBA" id="ARBA00022915"/>
    </source>
</evidence>
<evidence type="ECO:0000256" key="1">
    <source>
        <dbReference type="ARBA" id="ARBA00006642"/>
    </source>
</evidence>
<dbReference type="InterPro" id="IPR022663">
    <property type="entry name" value="DapB_C"/>
</dbReference>
<dbReference type="GO" id="GO:0019877">
    <property type="term" value="P:diaminopimelate biosynthetic process"/>
    <property type="evidence" value="ECO:0007669"/>
    <property type="project" value="UniProtKB-UniRule"/>
</dbReference>
<evidence type="ECO:0000313" key="16">
    <source>
        <dbReference type="Proteomes" id="UP000184233"/>
    </source>
</evidence>
<evidence type="ECO:0000256" key="7">
    <source>
        <dbReference type="ARBA" id="ARBA00023154"/>
    </source>
</evidence>
<dbReference type="Gene3D" id="3.40.50.720">
    <property type="entry name" value="NAD(P)-binding Rossmann-like Domain"/>
    <property type="match status" value="1"/>
</dbReference>
<feature type="binding site" evidence="12">
    <location>
        <position position="38"/>
    </location>
    <ligand>
        <name>NADP(+)</name>
        <dbReference type="ChEBI" id="CHEBI:58349"/>
    </ligand>
</feature>
<proteinExistence type="inferred from homology"/>
<comment type="caution">
    <text evidence="12">Was originally thought to be a dihydrodipicolinate reductase (DHDPR), catalyzing the conversion of dihydrodipicolinate to tetrahydrodipicolinate. However, it was shown in E.coli that the substrate of the enzymatic reaction is not dihydrodipicolinate (DHDP) but in fact (2S,4S)-4-hydroxy-2,3,4,5-tetrahydrodipicolinic acid (HTPA), the product released by the DapA-catalyzed reaction.</text>
</comment>
<dbReference type="PIRSF" id="PIRSF000161">
    <property type="entry name" value="DHPR"/>
    <property type="match status" value="1"/>
</dbReference>
<dbReference type="EMBL" id="MKVH01000003">
    <property type="protein sequence ID" value="OJX60869.1"/>
    <property type="molecule type" value="Genomic_DNA"/>
</dbReference>
<name>A0A1M3L5T4_9BACT</name>
<dbReference type="Pfam" id="PF05173">
    <property type="entry name" value="DapB_C"/>
    <property type="match status" value="1"/>
</dbReference>
<evidence type="ECO:0000256" key="8">
    <source>
        <dbReference type="ARBA" id="ARBA00037922"/>
    </source>
</evidence>
<comment type="subcellular location">
    <subcellularLocation>
        <location evidence="12">Cytoplasm</location>
    </subcellularLocation>
</comment>
<dbReference type="InterPro" id="IPR023940">
    <property type="entry name" value="DHDPR_bac"/>
</dbReference>
<dbReference type="InterPro" id="IPR000846">
    <property type="entry name" value="DapB_N"/>
</dbReference>
<keyword evidence="2 12" id="KW-0028">Amino-acid biosynthesis</keyword>
<organism evidence="15 16">
    <name type="scientific">Candidatus Kapaibacterium thiocyanatum</name>
    <dbReference type="NCBI Taxonomy" id="1895771"/>
    <lineage>
        <taxon>Bacteria</taxon>
        <taxon>Pseudomonadati</taxon>
        <taxon>Candidatus Kapaibacteriota</taxon>
        <taxon>Candidatus Kapaibacteriia</taxon>
        <taxon>Candidatus Kapaibacteriales</taxon>
        <taxon>Candidatus Kapaibacteriaceae</taxon>
        <taxon>Candidatus Kapaibacterium</taxon>
    </lineage>
</organism>
<comment type="caution">
    <text evidence="12">Lacks conserved residue(s) required for the propagation of feature annotation.</text>
</comment>
<keyword evidence="12" id="KW-0963">Cytoplasm</keyword>
<evidence type="ECO:0000256" key="3">
    <source>
        <dbReference type="ARBA" id="ARBA00022857"/>
    </source>
</evidence>
<feature type="domain" description="Dihydrodipicolinate reductase N-terminal" evidence="13">
    <location>
        <begin position="6"/>
        <end position="106"/>
    </location>
</feature>
<dbReference type="STRING" id="1895771.BGO89_04710"/>
<protein>
    <recommendedName>
        <fullName evidence="9 12">4-hydroxy-tetrahydrodipicolinate reductase</fullName>
        <shortName evidence="12">HTPA reductase</shortName>
        <ecNumber evidence="9 12">1.17.1.8</ecNumber>
    </recommendedName>
</protein>
<feature type="active site" description="Proton donor/acceptor" evidence="12">
    <location>
        <position position="138"/>
    </location>
</feature>
<dbReference type="GO" id="GO:0016726">
    <property type="term" value="F:oxidoreductase activity, acting on CH or CH2 groups, NAD or NADP as acceptor"/>
    <property type="evidence" value="ECO:0007669"/>
    <property type="project" value="UniProtKB-UniRule"/>
</dbReference>
<comment type="catalytic activity">
    <reaction evidence="10 12">
        <text>(S)-2,3,4,5-tetrahydrodipicolinate + NADP(+) + H2O = (2S,4S)-4-hydroxy-2,3,4,5-tetrahydrodipicolinate + NADPH + H(+)</text>
        <dbReference type="Rhea" id="RHEA:35331"/>
        <dbReference type="ChEBI" id="CHEBI:15377"/>
        <dbReference type="ChEBI" id="CHEBI:15378"/>
        <dbReference type="ChEBI" id="CHEBI:16845"/>
        <dbReference type="ChEBI" id="CHEBI:57783"/>
        <dbReference type="ChEBI" id="CHEBI:58349"/>
        <dbReference type="ChEBI" id="CHEBI:67139"/>
        <dbReference type="EC" id="1.17.1.8"/>
    </reaction>
</comment>
<keyword evidence="5 12" id="KW-0560">Oxidoreductase</keyword>
<dbReference type="EC" id="1.17.1.8" evidence="9 12"/>
<feature type="binding site" evidence="12">
    <location>
        <begin position="78"/>
        <end position="80"/>
    </location>
    <ligand>
        <name>NAD(+)</name>
        <dbReference type="ChEBI" id="CHEBI:57540"/>
    </ligand>
</feature>
<comment type="subunit">
    <text evidence="12">Homotetramer.</text>
</comment>
<dbReference type="InterPro" id="IPR036291">
    <property type="entry name" value="NAD(P)-bd_dom_sf"/>
</dbReference>
<dbReference type="UniPathway" id="UPA00034">
    <property type="reaction ID" value="UER00018"/>
</dbReference>